<dbReference type="SUPFAM" id="SSF53756">
    <property type="entry name" value="UDP-Glycosyltransferase/glycogen phosphorylase"/>
    <property type="match status" value="1"/>
</dbReference>
<dbReference type="Pfam" id="PF00534">
    <property type="entry name" value="Glycos_transf_1"/>
    <property type="match status" value="1"/>
</dbReference>
<gene>
    <name evidence="3" type="ORF">SAMN05443575_1735</name>
</gene>
<feature type="domain" description="Glycosyl transferase family 1" evidence="2">
    <location>
        <begin position="165"/>
        <end position="306"/>
    </location>
</feature>
<evidence type="ECO:0000259" key="2">
    <source>
        <dbReference type="Pfam" id="PF00534"/>
    </source>
</evidence>
<dbReference type="EMBL" id="FQVU01000002">
    <property type="protein sequence ID" value="SHG22656.1"/>
    <property type="molecule type" value="Genomic_DNA"/>
</dbReference>
<dbReference type="Gene3D" id="3.40.50.2000">
    <property type="entry name" value="Glycogen Phosphorylase B"/>
    <property type="match status" value="2"/>
</dbReference>
<dbReference type="GO" id="GO:0016757">
    <property type="term" value="F:glycosyltransferase activity"/>
    <property type="evidence" value="ECO:0007669"/>
    <property type="project" value="InterPro"/>
</dbReference>
<accession>A0A1M5I303</accession>
<protein>
    <submittedName>
        <fullName evidence="3">Glycosyltransferase involved in cell wall bisynthesis</fullName>
    </submittedName>
</protein>
<dbReference type="STRING" id="1206085.SAMN05443575_1735"/>
<dbReference type="RefSeq" id="WP_073388622.1">
    <property type="nucleotide sequence ID" value="NZ_FQVU01000002.1"/>
</dbReference>
<evidence type="ECO:0000313" key="4">
    <source>
        <dbReference type="Proteomes" id="UP000186132"/>
    </source>
</evidence>
<dbReference type="InterPro" id="IPR001296">
    <property type="entry name" value="Glyco_trans_1"/>
</dbReference>
<name>A0A1M5I303_9ACTN</name>
<dbReference type="PANTHER" id="PTHR12526">
    <property type="entry name" value="GLYCOSYLTRANSFERASE"/>
    <property type="match status" value="1"/>
</dbReference>
<dbReference type="AlphaFoldDB" id="A0A1M5I303"/>
<evidence type="ECO:0000256" key="1">
    <source>
        <dbReference type="ARBA" id="ARBA00022679"/>
    </source>
</evidence>
<evidence type="ECO:0000313" key="3">
    <source>
        <dbReference type="EMBL" id="SHG22656.1"/>
    </source>
</evidence>
<dbReference type="Proteomes" id="UP000186132">
    <property type="component" value="Unassembled WGS sequence"/>
</dbReference>
<proteinExistence type="predicted"/>
<dbReference type="OrthoDB" id="3830319at2"/>
<sequence>MSRPRLTWIAESLRPNGALTMTRRRMHALRTVATSRLVVLSRDPATRAQDASPYRGVHALAGLSGEALVARADVVMTTSARSLASATARRHGGMRIVHFLHGNAMSALRNELFLRSIPAASRVVVPLSIDPVAFARDAGIAAHRVVACDDFVLPQDAPLATALAPVVLAVGQVTTDTTLVDVVEAFRLALPGLAGWQLRIVGAGGGTRLLTQAIEDAGLVGRAILLGARHDLPTHYLDAGLVVRTQPNDANGLSVLEALAAGVPVLGAATVPAVQRLVRHGETGWVLERNEPDAIAEALLAACDDPVRAGMAAAVRAQRPVSPVERDADIARLIAEVMAERPPAAEVHTR</sequence>
<keyword evidence="4" id="KW-1185">Reference proteome</keyword>
<reference evidence="3 4" key="1">
    <citation type="submission" date="2016-11" db="EMBL/GenBank/DDBJ databases">
        <authorList>
            <person name="Jaros S."/>
            <person name="Januszkiewicz K."/>
            <person name="Wedrychowicz H."/>
        </authorList>
    </citation>
    <scope>NUCLEOTIDE SEQUENCE [LARGE SCALE GENOMIC DNA]</scope>
    <source>
        <strain evidence="3 4">DSM 45627</strain>
    </source>
</reference>
<keyword evidence="1 3" id="KW-0808">Transferase</keyword>
<organism evidence="3 4">
    <name type="scientific">Jatrophihabitans endophyticus</name>
    <dbReference type="NCBI Taxonomy" id="1206085"/>
    <lineage>
        <taxon>Bacteria</taxon>
        <taxon>Bacillati</taxon>
        <taxon>Actinomycetota</taxon>
        <taxon>Actinomycetes</taxon>
        <taxon>Jatrophihabitantales</taxon>
        <taxon>Jatrophihabitantaceae</taxon>
        <taxon>Jatrophihabitans</taxon>
    </lineage>
</organism>